<dbReference type="Proteomes" id="UP000254487">
    <property type="component" value="Unassembled WGS sequence"/>
</dbReference>
<name>A0A378ASD5_KLEPO</name>
<accession>A0A378ASD5</accession>
<dbReference type="AlphaFoldDB" id="A0A378ASD5"/>
<gene>
    <name evidence="1" type="ORF">NCTC10313_06144</name>
</gene>
<protein>
    <submittedName>
        <fullName evidence="1">Uncharacterized protein</fullName>
    </submittedName>
</protein>
<evidence type="ECO:0000313" key="1">
    <source>
        <dbReference type="EMBL" id="STV16883.1"/>
    </source>
</evidence>
<sequence length="88" mass="9901">MSTVKMENVIRKNKRAPFPVPWGQCLNLRSSHLSPGNNPDAVFTECMRLTGQLVCNNFLPGLLRVNPVKVYLTAPWPAGHLCIKAWQQ</sequence>
<proteinExistence type="predicted"/>
<organism evidence="1 2">
    <name type="scientific">Klebsiella pneumoniae subsp. ozaenae</name>
    <dbReference type="NCBI Taxonomy" id="574"/>
    <lineage>
        <taxon>Bacteria</taxon>
        <taxon>Pseudomonadati</taxon>
        <taxon>Pseudomonadota</taxon>
        <taxon>Gammaproteobacteria</taxon>
        <taxon>Enterobacterales</taxon>
        <taxon>Enterobacteriaceae</taxon>
        <taxon>Klebsiella/Raoultella group</taxon>
        <taxon>Klebsiella</taxon>
        <taxon>Klebsiella pneumoniae complex</taxon>
    </lineage>
</organism>
<dbReference type="EMBL" id="UGLW01000003">
    <property type="protein sequence ID" value="STV16883.1"/>
    <property type="molecule type" value="Genomic_DNA"/>
</dbReference>
<reference evidence="1 2" key="1">
    <citation type="submission" date="2018-06" db="EMBL/GenBank/DDBJ databases">
        <authorList>
            <consortium name="Pathogen Informatics"/>
            <person name="Doyle S."/>
        </authorList>
    </citation>
    <scope>NUCLEOTIDE SEQUENCE [LARGE SCALE GENOMIC DNA]</scope>
    <source>
        <strain evidence="1 2">NCTC10313</strain>
    </source>
</reference>
<evidence type="ECO:0000313" key="2">
    <source>
        <dbReference type="Proteomes" id="UP000254487"/>
    </source>
</evidence>